<gene>
    <name evidence="3" type="ORF">EUGRSUZ_F01125</name>
</gene>
<reference evidence="3" key="1">
    <citation type="submission" date="2013-07" db="EMBL/GenBank/DDBJ databases">
        <title>The genome of Eucalyptus grandis.</title>
        <authorList>
            <person name="Schmutz J."/>
            <person name="Hayes R."/>
            <person name="Myburg A."/>
            <person name="Tuskan G."/>
            <person name="Grattapaglia D."/>
            <person name="Rokhsar D.S."/>
        </authorList>
    </citation>
    <scope>NUCLEOTIDE SEQUENCE</scope>
    <source>
        <tissue evidence="3">Leaf extractions</tissue>
    </source>
</reference>
<accession>A0A059BM85</accession>
<dbReference type="Gramene" id="KCW67337">
    <property type="protein sequence ID" value="KCW67337"/>
    <property type="gene ID" value="EUGRSUZ_F01125"/>
</dbReference>
<protein>
    <submittedName>
        <fullName evidence="3">Uncharacterized protein</fullName>
    </submittedName>
</protein>
<dbReference type="GO" id="GO:0016740">
    <property type="term" value="F:transferase activity"/>
    <property type="evidence" value="ECO:0007669"/>
    <property type="project" value="UniProtKB-KW"/>
</dbReference>
<dbReference type="AlphaFoldDB" id="A0A059BM85"/>
<keyword evidence="2" id="KW-0833">Ubl conjugation pathway</keyword>
<dbReference type="Gene3D" id="3.10.110.10">
    <property type="entry name" value="Ubiquitin Conjugating Enzyme"/>
    <property type="match status" value="1"/>
</dbReference>
<sequence length="87" mass="9760">MTNNEDTFILPLRTMIYNMKKPPKHFEDLVRGRFFKCAPGILMACKANTEGAQVGYLLKGGLQDVDADHWSSSCTSSPRFKDAVSVY</sequence>
<evidence type="ECO:0000256" key="1">
    <source>
        <dbReference type="ARBA" id="ARBA00022679"/>
    </source>
</evidence>
<dbReference type="PANTHER" id="PTHR46116:SF41">
    <property type="entry name" value="UBIQUITIN-CONJUGATING ENZYME E2 25-RELATED"/>
    <property type="match status" value="1"/>
</dbReference>
<dbReference type="STRING" id="71139.A0A059BM85"/>
<dbReference type="EMBL" id="KK198758">
    <property type="protein sequence ID" value="KCW67337.1"/>
    <property type="molecule type" value="Genomic_DNA"/>
</dbReference>
<name>A0A059BM85_EUCGR</name>
<dbReference type="PANTHER" id="PTHR46116">
    <property type="entry name" value="(E3-INDEPENDENT) E2 UBIQUITIN-CONJUGATING ENZYME"/>
    <property type="match status" value="1"/>
</dbReference>
<dbReference type="InterPro" id="IPR016135">
    <property type="entry name" value="UBQ-conjugating_enzyme/RWD"/>
</dbReference>
<keyword evidence="1" id="KW-0808">Transferase</keyword>
<proteinExistence type="predicted"/>
<evidence type="ECO:0000256" key="2">
    <source>
        <dbReference type="ARBA" id="ARBA00022786"/>
    </source>
</evidence>
<evidence type="ECO:0000313" key="3">
    <source>
        <dbReference type="EMBL" id="KCW67337.1"/>
    </source>
</evidence>
<dbReference type="InParanoid" id="A0A059BM85"/>
<organism evidence="3">
    <name type="scientific">Eucalyptus grandis</name>
    <name type="common">Flooded gum</name>
    <dbReference type="NCBI Taxonomy" id="71139"/>
    <lineage>
        <taxon>Eukaryota</taxon>
        <taxon>Viridiplantae</taxon>
        <taxon>Streptophyta</taxon>
        <taxon>Embryophyta</taxon>
        <taxon>Tracheophyta</taxon>
        <taxon>Spermatophyta</taxon>
        <taxon>Magnoliopsida</taxon>
        <taxon>eudicotyledons</taxon>
        <taxon>Gunneridae</taxon>
        <taxon>Pentapetalae</taxon>
        <taxon>rosids</taxon>
        <taxon>malvids</taxon>
        <taxon>Myrtales</taxon>
        <taxon>Myrtaceae</taxon>
        <taxon>Myrtoideae</taxon>
        <taxon>Eucalypteae</taxon>
        <taxon>Eucalyptus</taxon>
    </lineage>
</organism>